<dbReference type="EMBL" id="WVUH01000003">
    <property type="protein sequence ID" value="MBO4204598.1"/>
    <property type="molecule type" value="Genomic_DNA"/>
</dbReference>
<evidence type="ECO:0000313" key="2">
    <source>
        <dbReference type="EMBL" id="MBO4204598.1"/>
    </source>
</evidence>
<dbReference type="Proteomes" id="UP000823521">
    <property type="component" value="Unassembled WGS sequence"/>
</dbReference>
<comment type="caution">
    <text evidence="2">The sequence shown here is derived from an EMBL/GenBank/DDBJ whole genome shotgun (WGS) entry which is preliminary data.</text>
</comment>
<feature type="domain" description="Condensation" evidence="1">
    <location>
        <begin position="28"/>
        <end position="343"/>
    </location>
</feature>
<dbReference type="Gene3D" id="3.30.559.30">
    <property type="entry name" value="Nonribosomal peptide synthetase, condensation domain"/>
    <property type="match status" value="1"/>
</dbReference>
<dbReference type="Gene3D" id="3.30.559.10">
    <property type="entry name" value="Chloramphenicol acetyltransferase-like domain"/>
    <property type="match status" value="1"/>
</dbReference>
<proteinExistence type="predicted"/>
<dbReference type="PANTHER" id="PTHR45527">
    <property type="entry name" value="NONRIBOSOMAL PEPTIDE SYNTHETASE"/>
    <property type="match status" value="1"/>
</dbReference>
<dbReference type="Pfam" id="PF00668">
    <property type="entry name" value="Condensation"/>
    <property type="match status" value="1"/>
</dbReference>
<evidence type="ECO:0000313" key="3">
    <source>
        <dbReference type="Proteomes" id="UP000823521"/>
    </source>
</evidence>
<dbReference type="PANTHER" id="PTHR45527:SF1">
    <property type="entry name" value="FATTY ACID SYNTHASE"/>
    <property type="match status" value="1"/>
</dbReference>
<name>A0ABS3VJF0_MICEH</name>
<dbReference type="RefSeq" id="WP_208810734.1">
    <property type="nucleotide sequence ID" value="NZ_WVUH01000003.1"/>
</dbReference>
<dbReference type="SUPFAM" id="SSF52777">
    <property type="entry name" value="CoA-dependent acyltransferases"/>
    <property type="match status" value="2"/>
</dbReference>
<organism evidence="2 3">
    <name type="scientific">Micromonospora echinofusca</name>
    <dbReference type="NCBI Taxonomy" id="47858"/>
    <lineage>
        <taxon>Bacteria</taxon>
        <taxon>Bacillati</taxon>
        <taxon>Actinomycetota</taxon>
        <taxon>Actinomycetes</taxon>
        <taxon>Micromonosporales</taxon>
        <taxon>Micromonosporaceae</taxon>
        <taxon>Micromonospora</taxon>
    </lineage>
</organism>
<gene>
    <name evidence="2" type="ORF">GSF22_01015</name>
</gene>
<sequence>MRFADAVVPAEWATETLVHAEFQGEPAGTAPLTWAQQVMWRAAARSGSNHAFLNLRRTVAVSERVRADLSSVTRAVALLVGRHGALRTRVRPVDGEPGQETAVAGRLPLLVVPGGTDDTGAARDVAERLAAVAFDHAEEWPLRVALVVTDDRVRQIVVVFSHSTVDAHAAEVVLRDLRLILLRGALTTPPGPQSVDVARLQHGADRRRSERSVDYWMREFRRLPAQPLTPVGPGLTPHLHRGVLVSSAVDLAARLIAARQRVSVSAVLLAGMTASAVAHSDRQVHGLFPMAHNRFRNGYANVVANLGQIGFCVLDLADRPGFGTVVDRVWQASLDGLRHAYYAPQALREKFDDEGYDPATAFLPHYYFNDVRLAVGGAEPVPEVTERDLRAATTRSTFSWTAPLLASSWHLLTHVVDEPGGVGTTVTVDTRYIPVESVEPMLRGLEELLVDAALRDVPWPWSTTDRIAC</sequence>
<dbReference type="InterPro" id="IPR023213">
    <property type="entry name" value="CAT-like_dom_sf"/>
</dbReference>
<dbReference type="InterPro" id="IPR001242">
    <property type="entry name" value="Condensation_dom"/>
</dbReference>
<reference evidence="2 3" key="1">
    <citation type="submission" date="2019-12" db="EMBL/GenBank/DDBJ databases">
        <title>Whole genome sequencing of endophytic Actinobacterium Micromonospora sp. MPMI6T.</title>
        <authorList>
            <person name="Evv R."/>
            <person name="Podile A.R."/>
        </authorList>
    </citation>
    <scope>NUCLEOTIDE SEQUENCE [LARGE SCALE GENOMIC DNA]</scope>
    <source>
        <strain evidence="2 3">MPMI6</strain>
    </source>
</reference>
<accession>A0ABS3VJF0</accession>
<protein>
    <recommendedName>
        <fullName evidence="1">Condensation domain-containing protein</fullName>
    </recommendedName>
</protein>
<keyword evidence="3" id="KW-1185">Reference proteome</keyword>
<evidence type="ECO:0000259" key="1">
    <source>
        <dbReference type="Pfam" id="PF00668"/>
    </source>
</evidence>